<dbReference type="Proteomes" id="UP000010087">
    <property type="component" value="Chromosome 1"/>
</dbReference>
<proteinExistence type="predicted"/>
<reference evidence="1 2" key="1">
    <citation type="journal article" date="2012" name="PLoS ONE">
        <title>Evolution of Burkholderia pseudomallei in recurrent melioidosis.</title>
        <authorList>
            <person name="Hayden H.S."/>
            <person name="Lim R."/>
            <person name="Brittnacher M.J."/>
            <person name="Sims E.H."/>
            <person name="Ramage E.R."/>
            <person name="Fong C."/>
            <person name="Wu Z."/>
            <person name="Crist E."/>
            <person name="Chang J."/>
            <person name="Zhou Y."/>
            <person name="Radey M."/>
            <person name="Rohmer L."/>
            <person name="Haugen E."/>
            <person name="Gillett W."/>
            <person name="Wuthiekanun V."/>
            <person name="Peacock S.J."/>
            <person name="Kaul R."/>
            <person name="Miller S.I."/>
            <person name="Manoil C."/>
            <person name="Jacobs M.A."/>
        </authorList>
    </citation>
    <scope>NUCLEOTIDE SEQUENCE [LARGE SCALE GENOMIC DNA]</scope>
    <source>
        <strain evidence="1 2">1026b</strain>
    </source>
</reference>
<dbReference type="EMBL" id="CP002833">
    <property type="protein sequence ID" value="AFI65782.1"/>
    <property type="molecule type" value="Genomic_DNA"/>
</dbReference>
<name>A0A0H3HIN8_BURP2</name>
<dbReference type="AlphaFoldDB" id="A0A0H3HIN8"/>
<dbReference type="Pfam" id="PF02586">
    <property type="entry name" value="SRAP"/>
    <property type="match status" value="1"/>
</dbReference>
<gene>
    <name evidence="1" type="ordered locus">BP1026B_I1132</name>
</gene>
<dbReference type="InterPro" id="IPR036590">
    <property type="entry name" value="SRAP-like"/>
</dbReference>
<dbReference type="KEGG" id="bpz:BP1026B_I1132"/>
<dbReference type="SUPFAM" id="SSF143081">
    <property type="entry name" value="BB1717-like"/>
    <property type="match status" value="1"/>
</dbReference>
<dbReference type="Gene3D" id="3.90.1680.10">
    <property type="entry name" value="SOS response associated peptidase-like"/>
    <property type="match status" value="1"/>
</dbReference>
<dbReference type="GO" id="GO:0003697">
    <property type="term" value="F:single-stranded DNA binding"/>
    <property type="evidence" value="ECO:0007669"/>
    <property type="project" value="InterPro"/>
</dbReference>
<organism evidence="1 2">
    <name type="scientific">Burkholderia pseudomallei (strain 1026b)</name>
    <dbReference type="NCBI Taxonomy" id="884204"/>
    <lineage>
        <taxon>Bacteria</taxon>
        <taxon>Pseudomonadati</taxon>
        <taxon>Pseudomonadota</taxon>
        <taxon>Betaproteobacteria</taxon>
        <taxon>Burkholderiales</taxon>
        <taxon>Burkholderiaceae</taxon>
        <taxon>Burkholderia</taxon>
        <taxon>pseudomallei group</taxon>
    </lineage>
</organism>
<accession>A0A0H3HIN8</accession>
<dbReference type="PATRIC" id="fig|884204.3.peg.1237"/>
<dbReference type="GO" id="GO:0106300">
    <property type="term" value="P:protein-DNA covalent cross-linking repair"/>
    <property type="evidence" value="ECO:0007669"/>
    <property type="project" value="InterPro"/>
</dbReference>
<evidence type="ECO:0000313" key="1">
    <source>
        <dbReference type="EMBL" id="AFI65782.1"/>
    </source>
</evidence>
<sequence>MYWSSIENGGAEMCTNYRAPSEPEGLSELKLPALRDLWRRTPWDPEVYPDCLAPIVARVDGRVEALLAGFGYWPRALQKANIEKAKAEGKAPPIMRSTMNVRDDNLGRSLLYGPAWRAGRRCLIPTQWIYEPCYETGRNVWHRIGVTGWRPYCVAGIWRTLKGANGNDLLTMSMITVNAEGHAIMLHMHKSSDEKRSVVILRSDDWEEWLSTGNIDAARAMLQLYSADEFVLVSKSLG</sequence>
<protein>
    <submittedName>
        <fullName evidence="1">Gp33</fullName>
    </submittedName>
</protein>
<evidence type="ECO:0000313" key="2">
    <source>
        <dbReference type="Proteomes" id="UP000010087"/>
    </source>
</evidence>
<dbReference type="InterPro" id="IPR003738">
    <property type="entry name" value="SRAP"/>
</dbReference>